<comment type="caution">
    <text evidence="1">The sequence shown here is derived from an EMBL/GenBank/DDBJ whole genome shotgun (WGS) entry which is preliminary data.</text>
</comment>
<dbReference type="AlphaFoldDB" id="A0A2U2BBF8"/>
<evidence type="ECO:0000313" key="1">
    <source>
        <dbReference type="EMBL" id="PWE00373.1"/>
    </source>
</evidence>
<keyword evidence="2" id="KW-1185">Reference proteome</keyword>
<accession>A0A2U2BBF8</accession>
<dbReference type="OrthoDB" id="9845314at2"/>
<gene>
    <name evidence="1" type="ORF">DDZ16_05385</name>
</gene>
<dbReference type="Proteomes" id="UP000244956">
    <property type="component" value="Unassembled WGS sequence"/>
</dbReference>
<dbReference type="EMBL" id="QEWP01000003">
    <property type="protein sequence ID" value="PWE00373.1"/>
    <property type="molecule type" value="Genomic_DNA"/>
</dbReference>
<dbReference type="RefSeq" id="WP_109263412.1">
    <property type="nucleotide sequence ID" value="NZ_QEWP01000003.1"/>
</dbReference>
<dbReference type="PROSITE" id="PS51257">
    <property type="entry name" value="PROKAR_LIPOPROTEIN"/>
    <property type="match status" value="1"/>
</dbReference>
<sequence>MKRIGWGAWMSLIVILAVTGCEDEVPDTFGNPSLESMFEIINITDSVGGKDYDFQMPEPEDTTYIYYYLERDTLLAEDGSIEDVLVDTIFYEGKTARLYKIPTISLPAYKNRLYLEIKSNARWNAPVIPFPPNQDWIRNSKVSGIGDAVIEYDVGSRTYGFPPEYADMFVPVGRKPVTQYITTQDSTVMFRLTFEQEGMKEE</sequence>
<name>A0A2U2BBF8_9BACT</name>
<protein>
    <submittedName>
        <fullName evidence="1">Uncharacterized protein</fullName>
    </submittedName>
</protein>
<organism evidence="1 2">
    <name type="scientific">Marinilabilia rubra</name>
    <dbReference type="NCBI Taxonomy" id="2162893"/>
    <lineage>
        <taxon>Bacteria</taxon>
        <taxon>Pseudomonadati</taxon>
        <taxon>Bacteroidota</taxon>
        <taxon>Bacteroidia</taxon>
        <taxon>Marinilabiliales</taxon>
        <taxon>Marinilabiliaceae</taxon>
        <taxon>Marinilabilia</taxon>
    </lineage>
</organism>
<reference evidence="1 2" key="1">
    <citation type="submission" date="2018-05" db="EMBL/GenBank/DDBJ databases">
        <title>Marinilabilia rubrum sp. nov., isolated from saltern sediment.</title>
        <authorList>
            <person name="Zhang R."/>
        </authorList>
    </citation>
    <scope>NUCLEOTIDE SEQUENCE [LARGE SCALE GENOMIC DNA]</scope>
    <source>
        <strain evidence="1 2">WTE16</strain>
    </source>
</reference>
<evidence type="ECO:0000313" key="2">
    <source>
        <dbReference type="Proteomes" id="UP000244956"/>
    </source>
</evidence>
<proteinExistence type="predicted"/>